<comment type="caution">
    <text evidence="4">The sequence shown here is derived from an EMBL/GenBank/DDBJ whole genome shotgun (WGS) entry which is preliminary data.</text>
</comment>
<name>A0ABP7KKP1_9MICO</name>
<keyword evidence="2" id="KW-0378">Hydrolase</keyword>
<feature type="modified residue" description="N6-carboxylysine" evidence="3">
    <location>
        <position position="137"/>
    </location>
</feature>
<dbReference type="Gene3D" id="3.20.20.140">
    <property type="entry name" value="Metal-dependent hydrolases"/>
    <property type="match status" value="1"/>
</dbReference>
<reference evidence="5" key="1">
    <citation type="journal article" date="2019" name="Int. J. Syst. Evol. Microbiol.">
        <title>The Global Catalogue of Microorganisms (GCM) 10K type strain sequencing project: providing services to taxonomists for standard genome sequencing and annotation.</title>
        <authorList>
            <consortium name="The Broad Institute Genomics Platform"/>
            <consortium name="The Broad Institute Genome Sequencing Center for Infectious Disease"/>
            <person name="Wu L."/>
            <person name="Ma J."/>
        </authorList>
    </citation>
    <scope>NUCLEOTIDE SEQUENCE [LARGE SCALE GENOMIC DNA]</scope>
    <source>
        <strain evidence="5">JCM 17021</strain>
    </source>
</reference>
<keyword evidence="5" id="KW-1185">Reference proteome</keyword>
<dbReference type="PROSITE" id="PS51347">
    <property type="entry name" value="PHOSPHOTRIESTERASE_2"/>
    <property type="match status" value="1"/>
</dbReference>
<evidence type="ECO:0000256" key="3">
    <source>
        <dbReference type="PROSITE-ProRule" id="PRU00679"/>
    </source>
</evidence>
<evidence type="ECO:0000313" key="5">
    <source>
        <dbReference type="Proteomes" id="UP001501803"/>
    </source>
</evidence>
<keyword evidence="1" id="KW-0479">Metal-binding</keyword>
<dbReference type="Pfam" id="PF02126">
    <property type="entry name" value="PTE"/>
    <property type="match status" value="1"/>
</dbReference>
<gene>
    <name evidence="4" type="ORF">GCM10022381_23340</name>
</gene>
<evidence type="ECO:0000256" key="1">
    <source>
        <dbReference type="ARBA" id="ARBA00022723"/>
    </source>
</evidence>
<evidence type="ECO:0000313" key="4">
    <source>
        <dbReference type="EMBL" id="GAA3880418.1"/>
    </source>
</evidence>
<protein>
    <submittedName>
        <fullName evidence="4">Phosphotriesterase-related protein</fullName>
    </submittedName>
</protein>
<dbReference type="InterPro" id="IPR001559">
    <property type="entry name" value="Phosphotriesterase"/>
</dbReference>
<dbReference type="InterPro" id="IPR032466">
    <property type="entry name" value="Metal_Hydrolase"/>
</dbReference>
<comment type="similarity">
    <text evidence="3">Belongs to the metallo-dependent hydrolases superfamily. Phosphotriesterase family.</text>
</comment>
<evidence type="ECO:0000256" key="2">
    <source>
        <dbReference type="ARBA" id="ARBA00022801"/>
    </source>
</evidence>
<dbReference type="EMBL" id="BAABCN010000007">
    <property type="protein sequence ID" value="GAA3880418.1"/>
    <property type="molecule type" value="Genomic_DNA"/>
</dbReference>
<dbReference type="PANTHER" id="PTHR10819:SF3">
    <property type="entry name" value="PHOSPHOTRIESTERASE-RELATED PROTEIN"/>
    <property type="match status" value="1"/>
</dbReference>
<organism evidence="4 5">
    <name type="scientific">Leifsonia kafniensis</name>
    <dbReference type="NCBI Taxonomy" id="475957"/>
    <lineage>
        <taxon>Bacteria</taxon>
        <taxon>Bacillati</taxon>
        <taxon>Actinomycetota</taxon>
        <taxon>Actinomycetes</taxon>
        <taxon>Micrococcales</taxon>
        <taxon>Microbacteriaceae</taxon>
        <taxon>Leifsonia</taxon>
    </lineage>
</organism>
<sequence>MGTVNTVLGPIPTEQLGITAVHEHINFGQNGWYLESDSWHPISGTIARAESQLADFRALGGRTYVDLTGIGNFRSVELYRVIARATGINFVACTGFWTGMGTRPFFWDKPVEYLTELFIKEITVGIDDTAAKAGVIKVGVSHRGLSDMDRKIYTAAGRAAVATGVPILTHLSTDAMTQLDILEAQGLSPDRVVIGHADAGVDVDRRRDLEVARRGAYVGIDNIGYETEKTPRVPWAQARRDRLRQLLDLLDAGFADRVAVSADADVQPLGWVSPPHSVAELLNQFVPDLRAEGIDEAIINTLLVANPARLLTMQEV</sequence>
<proteinExistence type="inferred from homology"/>
<dbReference type="Proteomes" id="UP001501803">
    <property type="component" value="Unassembled WGS sequence"/>
</dbReference>
<accession>A0ABP7KKP1</accession>
<dbReference type="RefSeq" id="WP_345066638.1">
    <property type="nucleotide sequence ID" value="NZ_BAABCN010000007.1"/>
</dbReference>
<dbReference type="SUPFAM" id="SSF51556">
    <property type="entry name" value="Metallo-dependent hydrolases"/>
    <property type="match status" value="1"/>
</dbReference>
<dbReference type="PANTHER" id="PTHR10819">
    <property type="entry name" value="PHOSPHOTRIESTERASE-RELATED"/>
    <property type="match status" value="1"/>
</dbReference>